<evidence type="ECO:0008006" key="2">
    <source>
        <dbReference type="Google" id="ProtNLM"/>
    </source>
</evidence>
<gene>
    <name evidence="1" type="ORF">LCGC14_2173840</name>
</gene>
<dbReference type="PANTHER" id="PTHR32114:SF2">
    <property type="entry name" value="ABC TRANSPORTER ABCH.3"/>
    <property type="match status" value="1"/>
</dbReference>
<dbReference type="Gene3D" id="3.40.50.300">
    <property type="entry name" value="P-loop containing nucleotide triphosphate hydrolases"/>
    <property type="match status" value="1"/>
</dbReference>
<evidence type="ECO:0000313" key="1">
    <source>
        <dbReference type="EMBL" id="KKL63561.1"/>
    </source>
</evidence>
<reference evidence="1" key="1">
    <citation type="journal article" date="2015" name="Nature">
        <title>Complex archaea that bridge the gap between prokaryotes and eukaryotes.</title>
        <authorList>
            <person name="Spang A."/>
            <person name="Saw J.H."/>
            <person name="Jorgensen S.L."/>
            <person name="Zaremba-Niedzwiedzka K."/>
            <person name="Martijn J."/>
            <person name="Lind A.E."/>
            <person name="van Eijk R."/>
            <person name="Schleper C."/>
            <person name="Guy L."/>
            <person name="Ettema T.J."/>
        </authorList>
    </citation>
    <scope>NUCLEOTIDE SEQUENCE</scope>
</reference>
<comment type="caution">
    <text evidence="1">The sequence shown here is derived from an EMBL/GenBank/DDBJ whole genome shotgun (WGS) entry which is preliminary data.</text>
</comment>
<accession>A0A0F9EBF8</accession>
<dbReference type="EMBL" id="LAZR01028124">
    <property type="protein sequence ID" value="KKL63561.1"/>
    <property type="molecule type" value="Genomic_DNA"/>
</dbReference>
<dbReference type="PANTHER" id="PTHR32114">
    <property type="entry name" value="ABC TRANSPORTER ABCH.3"/>
    <property type="match status" value="1"/>
</dbReference>
<dbReference type="InterPro" id="IPR027417">
    <property type="entry name" value="P-loop_NTPase"/>
</dbReference>
<feature type="non-terminal residue" evidence="1">
    <location>
        <position position="156"/>
    </location>
</feature>
<dbReference type="SUPFAM" id="SSF52540">
    <property type="entry name" value="P-loop containing nucleoside triphosphate hydrolases"/>
    <property type="match status" value="1"/>
</dbReference>
<name>A0A0F9EBF8_9ZZZZ</name>
<organism evidence="1">
    <name type="scientific">marine sediment metagenome</name>
    <dbReference type="NCBI Taxonomy" id="412755"/>
    <lineage>
        <taxon>unclassified sequences</taxon>
        <taxon>metagenomes</taxon>
        <taxon>ecological metagenomes</taxon>
    </lineage>
</organism>
<protein>
    <recommendedName>
        <fullName evidence="2">SMC hinge domain-containing protein</fullName>
    </recommendedName>
</protein>
<dbReference type="AlphaFoldDB" id="A0A0F9EBF8"/>
<sequence length="156" mass="17270">MDRVLTRLDDNLMLENQITAVKDRVTEITGLTYEECRRTVLLAQGDFDAFLSANPADRAALLEKVTGTEVYREISKRIYVLYEEAKQKLSELEGRRGATPVLSDEERDAMAVQTDTLGKDIAALTLKLTELSGKIKAHEALNTAKGRVDAAGSKLK</sequence>
<proteinExistence type="predicted"/>